<gene>
    <name evidence="1" type="ORF">AAEO56_05165</name>
</gene>
<proteinExistence type="predicted"/>
<protein>
    <submittedName>
        <fullName evidence="1">Thioredoxin family protein</fullName>
    </submittedName>
</protein>
<dbReference type="Gene3D" id="3.40.30.10">
    <property type="entry name" value="Glutaredoxin"/>
    <property type="match status" value="1"/>
</dbReference>
<dbReference type="InterPro" id="IPR036249">
    <property type="entry name" value="Thioredoxin-like_sf"/>
</dbReference>
<evidence type="ECO:0000313" key="2">
    <source>
        <dbReference type="Proteomes" id="UP001464555"/>
    </source>
</evidence>
<reference evidence="1 2" key="1">
    <citation type="submission" date="2024-04" db="EMBL/GenBank/DDBJ databases">
        <title>Flavobacterium sp. DGU11 16S ribosomal RNA gene Genome sequencing and assembly.</title>
        <authorList>
            <person name="Park S."/>
        </authorList>
    </citation>
    <scope>NUCLEOTIDE SEQUENCE [LARGE SCALE GENOMIC DNA]</scope>
    <source>
        <strain evidence="1 2">DGU11</strain>
    </source>
</reference>
<accession>A0ABU9HUH5</accession>
<keyword evidence="2" id="KW-1185">Reference proteome</keyword>
<comment type="caution">
    <text evidence="1">The sequence shown here is derived from an EMBL/GenBank/DDBJ whole genome shotgun (WGS) entry which is preliminary data.</text>
</comment>
<dbReference type="SUPFAM" id="SSF52833">
    <property type="entry name" value="Thioredoxin-like"/>
    <property type="match status" value="1"/>
</dbReference>
<evidence type="ECO:0000313" key="1">
    <source>
        <dbReference type="EMBL" id="MEL1243641.1"/>
    </source>
</evidence>
<sequence>MKTITSLILLFSVTIGYSQKSYTVTFESLPQKLADEPRPILIKVYTTWCSVCKIQDKKIENNKELQQLLADNCYFLELDAESKKTIFFNNREYQFLGNGTGGMQSLAAAMANPKDGYPTWVLLDSNYTFIGNYNGLLEAEQLKELLSKQ</sequence>
<dbReference type="RefSeq" id="WP_341695956.1">
    <property type="nucleotide sequence ID" value="NZ_JBBYHR010000002.1"/>
</dbReference>
<dbReference type="Pfam" id="PF13899">
    <property type="entry name" value="Thioredoxin_7"/>
    <property type="match status" value="1"/>
</dbReference>
<name>A0ABU9HUH5_9FLAO</name>
<organism evidence="1 2">
    <name type="scientific">Flavobacterium arundinis</name>
    <dbReference type="NCBI Taxonomy" id="3139143"/>
    <lineage>
        <taxon>Bacteria</taxon>
        <taxon>Pseudomonadati</taxon>
        <taxon>Bacteroidota</taxon>
        <taxon>Flavobacteriia</taxon>
        <taxon>Flavobacteriales</taxon>
        <taxon>Flavobacteriaceae</taxon>
        <taxon>Flavobacterium</taxon>
    </lineage>
</organism>
<dbReference type="Proteomes" id="UP001464555">
    <property type="component" value="Unassembled WGS sequence"/>
</dbReference>
<dbReference type="EMBL" id="JBBYHR010000002">
    <property type="protein sequence ID" value="MEL1243641.1"/>
    <property type="molecule type" value="Genomic_DNA"/>
</dbReference>